<reference evidence="11" key="2">
    <citation type="submission" date="2016-01" db="EMBL/GenBank/DDBJ databases">
        <title>Six Aerococcus type strain genome sequencing and assembly using PacBio and Illumina Hiseq.</title>
        <authorList>
            <person name="Carkaci D."/>
            <person name="Dargis R."/>
            <person name="Nielsen X.C."/>
            <person name="Skovgaard O."/>
            <person name="Fuursted K."/>
            <person name="Christensen J.J."/>
        </authorList>
    </citation>
    <scope>NUCLEOTIDE SEQUENCE [LARGE SCALE GENOMIC DNA]</scope>
    <source>
        <strain evidence="11">CCUG43001</strain>
    </source>
</reference>
<evidence type="ECO:0000313" key="10">
    <source>
        <dbReference type="EMBL" id="PKZ23039.1"/>
    </source>
</evidence>
<sequence length="389" mass="41389">MSEAYIVAFARSAVVKGKPTGQFAFDPAEDIAAQVLQGLIQKLGPHFDLQLIDDLIVGCSMPENRQGGNIARKLGLRAGLPFEVPAETINRFCASSLQAIAHASQAIQAGQADLIIAGGLEFQSTTPYASLEAHNNYALESQDCHLSDWMGLTAERVAEDYQISREAQDQFSVDSHHKAHRAQAAGKFDDEIIPVKAHTAQAHQTQLVQADDGIRPDTNLDQVSRLKPIFKRGGTVTAASSSQISDGASFLALVSKSMLDQLQLKPLAIFKGYQVAGVDPAVMGIGPVPAIQKLLNRQEISMDQVDLIELNEAFAAQALAVIKALDLDIDKVNPNGGAIALGHANGATGAVLSCKLLNEMARQSESRYGLVSMCIGGGMGAAALFESLY</sequence>
<dbReference type="GeneID" id="92902552"/>
<dbReference type="Proteomes" id="UP000069912">
    <property type="component" value="Chromosome"/>
</dbReference>
<evidence type="ECO:0000313" key="12">
    <source>
        <dbReference type="Proteomes" id="UP000234239"/>
    </source>
</evidence>
<dbReference type="PANTHER" id="PTHR43853:SF21">
    <property type="entry name" value="STEROID 3-KETOACYL-COA THIOLASE"/>
    <property type="match status" value="1"/>
</dbReference>
<dbReference type="InterPro" id="IPR050215">
    <property type="entry name" value="Thiolase-like_sf_Thiolase"/>
</dbReference>
<comment type="similarity">
    <text evidence="1 6">Belongs to the thiolase-like superfamily. Thiolase family.</text>
</comment>
<evidence type="ECO:0000256" key="3">
    <source>
        <dbReference type="ARBA" id="ARBA00023315"/>
    </source>
</evidence>
<dbReference type="PIRSF" id="PIRSF000429">
    <property type="entry name" value="Ac-CoA_Ac_transf"/>
    <property type="match status" value="1"/>
</dbReference>
<feature type="active site" description="Proton acceptor" evidence="5">
    <location>
        <position position="374"/>
    </location>
</feature>
<accession>A0A120I901</accession>
<feature type="active site" description="Proton acceptor" evidence="5">
    <location>
        <position position="343"/>
    </location>
</feature>
<dbReference type="Gene3D" id="3.40.47.10">
    <property type="match status" value="1"/>
</dbReference>
<feature type="active site" description="Acyl-thioester intermediate" evidence="5">
    <location>
        <position position="93"/>
    </location>
</feature>
<proteinExistence type="inferred from homology"/>
<dbReference type="NCBIfam" id="TIGR01930">
    <property type="entry name" value="AcCoA-C-Actrans"/>
    <property type="match status" value="1"/>
</dbReference>
<dbReference type="GO" id="GO:0010124">
    <property type="term" value="P:phenylacetate catabolic process"/>
    <property type="evidence" value="ECO:0007669"/>
    <property type="project" value="TreeGrafter"/>
</dbReference>
<dbReference type="EMBL" id="PKGY01000001">
    <property type="protein sequence ID" value="PKZ23039.1"/>
    <property type="molecule type" value="Genomic_DNA"/>
</dbReference>
<dbReference type="InterPro" id="IPR020616">
    <property type="entry name" value="Thiolase_N"/>
</dbReference>
<evidence type="ECO:0000256" key="4">
    <source>
        <dbReference type="ARBA" id="ARBA00024073"/>
    </source>
</evidence>
<dbReference type="Proteomes" id="UP000234239">
    <property type="component" value="Unassembled WGS sequence"/>
</dbReference>
<evidence type="ECO:0000313" key="11">
    <source>
        <dbReference type="Proteomes" id="UP000069912"/>
    </source>
</evidence>
<evidence type="ECO:0000313" key="9">
    <source>
        <dbReference type="EMBL" id="AMB93355.1"/>
    </source>
</evidence>
<feature type="domain" description="Thiolase C-terminal" evidence="8">
    <location>
        <begin position="264"/>
        <end position="386"/>
    </location>
</feature>
<evidence type="ECO:0000256" key="2">
    <source>
        <dbReference type="ARBA" id="ARBA00022679"/>
    </source>
</evidence>
<dbReference type="Pfam" id="PF00108">
    <property type="entry name" value="Thiolase_N"/>
    <property type="match status" value="1"/>
</dbReference>
<name>A0A120I901_9LACT</name>
<dbReference type="EMBL" id="CP014160">
    <property type="protein sequence ID" value="AMB93355.1"/>
    <property type="molecule type" value="Genomic_DNA"/>
</dbReference>
<dbReference type="InterPro" id="IPR020610">
    <property type="entry name" value="Thiolase_AS"/>
</dbReference>
<dbReference type="RefSeq" id="WP_067971625.1">
    <property type="nucleotide sequence ID" value="NZ_CAJHKM010000003.1"/>
</dbReference>
<dbReference type="EC" id="2.3.1.16" evidence="4"/>
<dbReference type="SUPFAM" id="SSF53901">
    <property type="entry name" value="Thiolase-like"/>
    <property type="match status" value="2"/>
</dbReference>
<dbReference type="InterPro" id="IPR020617">
    <property type="entry name" value="Thiolase_C"/>
</dbReference>
<dbReference type="GO" id="GO:0006635">
    <property type="term" value="P:fatty acid beta-oxidation"/>
    <property type="evidence" value="ECO:0007669"/>
    <property type="project" value="TreeGrafter"/>
</dbReference>
<protein>
    <recommendedName>
        <fullName evidence="4">acetyl-CoA C-acyltransferase</fullName>
        <ecNumber evidence="4">2.3.1.16</ecNumber>
    </recommendedName>
</protein>
<dbReference type="GO" id="GO:0003988">
    <property type="term" value="F:acetyl-CoA C-acyltransferase activity"/>
    <property type="evidence" value="ECO:0007669"/>
    <property type="project" value="UniProtKB-EC"/>
</dbReference>
<dbReference type="KEGG" id="asan:AWM72_00505"/>
<feature type="domain" description="Thiolase N-terminal" evidence="7">
    <location>
        <begin position="5"/>
        <end position="256"/>
    </location>
</feature>
<evidence type="ECO:0000259" key="8">
    <source>
        <dbReference type="Pfam" id="PF02803"/>
    </source>
</evidence>
<reference evidence="9 11" key="1">
    <citation type="journal article" date="2016" name="Genome Announc.">
        <title>Complete Genome Sequences of Aerococcus christensenii CCUG 28831T, Aerococcus sanguinicola CCUG 43001T, Aerococcus urinae CCUG 36881T, Aerococcus urinaeequi CCUG 28094T, Aerococcus urinaehominis CCUG 42038 BT, and Aerococcus viridans CCUG 4311T.</title>
        <authorList>
            <person name="Carkaci D."/>
            <person name="Dargis R."/>
            <person name="Nielsen X.C."/>
            <person name="Skovgaard O."/>
            <person name="Fuursted K."/>
            <person name="Christensen J.J."/>
        </authorList>
    </citation>
    <scope>NUCLEOTIDE SEQUENCE [LARGE SCALE GENOMIC DNA]</scope>
    <source>
        <strain evidence="9 11">CCUG43001</strain>
    </source>
</reference>
<evidence type="ECO:0000256" key="1">
    <source>
        <dbReference type="ARBA" id="ARBA00010982"/>
    </source>
</evidence>
<dbReference type="PROSITE" id="PS00099">
    <property type="entry name" value="THIOLASE_3"/>
    <property type="match status" value="1"/>
</dbReference>
<dbReference type="PROSITE" id="PS00098">
    <property type="entry name" value="THIOLASE_1"/>
    <property type="match status" value="1"/>
</dbReference>
<evidence type="ECO:0000256" key="6">
    <source>
        <dbReference type="RuleBase" id="RU003557"/>
    </source>
</evidence>
<keyword evidence="3 6" id="KW-0012">Acyltransferase</keyword>
<dbReference type="AlphaFoldDB" id="A0A120I901"/>
<dbReference type="InterPro" id="IPR002155">
    <property type="entry name" value="Thiolase"/>
</dbReference>
<dbReference type="OrthoDB" id="9764892at2"/>
<dbReference type="CDD" id="cd00751">
    <property type="entry name" value="thiolase"/>
    <property type="match status" value="1"/>
</dbReference>
<keyword evidence="11" id="KW-1185">Reference proteome</keyword>
<evidence type="ECO:0000256" key="5">
    <source>
        <dbReference type="PIRSR" id="PIRSR000429-1"/>
    </source>
</evidence>
<keyword evidence="2 6" id="KW-0808">Transferase</keyword>
<gene>
    <name evidence="9" type="ORF">AWM72_00505</name>
    <name evidence="10" type="ORF">CYJ28_00340</name>
</gene>
<dbReference type="Pfam" id="PF02803">
    <property type="entry name" value="Thiolase_C"/>
    <property type="match status" value="1"/>
</dbReference>
<evidence type="ECO:0000259" key="7">
    <source>
        <dbReference type="Pfam" id="PF00108"/>
    </source>
</evidence>
<dbReference type="InterPro" id="IPR020615">
    <property type="entry name" value="Thiolase_acyl_enz_int_AS"/>
</dbReference>
<dbReference type="GO" id="GO:0005737">
    <property type="term" value="C:cytoplasm"/>
    <property type="evidence" value="ECO:0007669"/>
    <property type="project" value="UniProtKB-ARBA"/>
</dbReference>
<organism evidence="9 11">
    <name type="scientific">Aerococcus sanguinicola</name>
    <dbReference type="NCBI Taxonomy" id="119206"/>
    <lineage>
        <taxon>Bacteria</taxon>
        <taxon>Bacillati</taxon>
        <taxon>Bacillota</taxon>
        <taxon>Bacilli</taxon>
        <taxon>Lactobacillales</taxon>
        <taxon>Aerococcaceae</taxon>
        <taxon>Aerococcus</taxon>
    </lineage>
</organism>
<reference evidence="10 12" key="3">
    <citation type="submission" date="2017-12" db="EMBL/GenBank/DDBJ databases">
        <title>Phylogenetic diversity of female urinary microbiome.</title>
        <authorList>
            <person name="Thomas-White K."/>
            <person name="Wolfe A.J."/>
        </authorList>
    </citation>
    <scope>NUCLEOTIDE SEQUENCE [LARGE SCALE GENOMIC DNA]</scope>
    <source>
        <strain evidence="10 12">UMB0139</strain>
    </source>
</reference>
<dbReference type="InterPro" id="IPR016039">
    <property type="entry name" value="Thiolase-like"/>
</dbReference>
<dbReference type="FunFam" id="3.40.47.10:FF:000010">
    <property type="entry name" value="Acetyl-CoA acetyltransferase (Thiolase)"/>
    <property type="match status" value="1"/>
</dbReference>
<dbReference type="PANTHER" id="PTHR43853">
    <property type="entry name" value="3-KETOACYL-COA THIOLASE, PEROXISOMAL"/>
    <property type="match status" value="1"/>
</dbReference>